<keyword evidence="1" id="KW-1133">Transmembrane helix</keyword>
<dbReference type="GeneID" id="94829233"/>
<accession>A0A1J4JJN4</accession>
<feature type="transmembrane region" description="Helical" evidence="1">
    <location>
        <begin position="116"/>
        <end position="134"/>
    </location>
</feature>
<feature type="transmembrane region" description="Helical" evidence="1">
    <location>
        <begin position="49"/>
        <end position="73"/>
    </location>
</feature>
<name>A0A1J4JJN4_9EUKA</name>
<feature type="transmembrane region" description="Helical" evidence="1">
    <location>
        <begin position="146"/>
        <end position="163"/>
    </location>
</feature>
<reference evidence="2" key="1">
    <citation type="submission" date="2016-10" db="EMBL/GenBank/DDBJ databases">
        <authorList>
            <person name="Benchimol M."/>
            <person name="Almeida L.G."/>
            <person name="Vasconcelos A.T."/>
            <person name="Perreira-Neves A."/>
            <person name="Rosa I.A."/>
            <person name="Tasca T."/>
            <person name="Bogo M.R."/>
            <person name="de Souza W."/>
        </authorList>
    </citation>
    <scope>NUCLEOTIDE SEQUENCE [LARGE SCALE GENOMIC DNA]</scope>
    <source>
        <strain evidence="2">K</strain>
    </source>
</reference>
<evidence type="ECO:0000313" key="2">
    <source>
        <dbReference type="EMBL" id="OHS98559.1"/>
    </source>
</evidence>
<evidence type="ECO:0000313" key="3">
    <source>
        <dbReference type="Proteomes" id="UP000179807"/>
    </source>
</evidence>
<feature type="transmembrane region" description="Helical" evidence="1">
    <location>
        <begin position="209"/>
        <end position="227"/>
    </location>
</feature>
<keyword evidence="1" id="KW-0472">Membrane</keyword>
<feature type="transmembrane region" description="Helical" evidence="1">
    <location>
        <begin position="247"/>
        <end position="266"/>
    </location>
</feature>
<dbReference type="Proteomes" id="UP000179807">
    <property type="component" value="Unassembled WGS sequence"/>
</dbReference>
<evidence type="ECO:0008006" key="4">
    <source>
        <dbReference type="Google" id="ProtNLM"/>
    </source>
</evidence>
<feature type="transmembrane region" description="Helical" evidence="1">
    <location>
        <begin position="12"/>
        <end position="29"/>
    </location>
</feature>
<dbReference type="OrthoDB" id="300580at2759"/>
<proteinExistence type="predicted"/>
<organism evidence="2 3">
    <name type="scientific">Tritrichomonas foetus</name>
    <dbReference type="NCBI Taxonomy" id="1144522"/>
    <lineage>
        <taxon>Eukaryota</taxon>
        <taxon>Metamonada</taxon>
        <taxon>Parabasalia</taxon>
        <taxon>Tritrichomonadida</taxon>
        <taxon>Tritrichomonadidae</taxon>
        <taxon>Tritrichomonas</taxon>
    </lineage>
</organism>
<gene>
    <name evidence="2" type="ORF">TRFO_08846</name>
</gene>
<keyword evidence="1" id="KW-0812">Transmembrane</keyword>
<protein>
    <recommendedName>
        <fullName evidence="4">Sugar phosphate transporter domain-containing protein</fullName>
    </recommendedName>
</protein>
<dbReference type="VEuPathDB" id="TrichDB:TRFO_08846"/>
<dbReference type="PANTHER" id="PTHR13146:SF7">
    <property type="entry name" value="INTEGRAL MEMBRANE PROTEIN DUF6 DOMAIN CONTAINING PROTEIN"/>
    <property type="match status" value="1"/>
</dbReference>
<dbReference type="EMBL" id="MLAK01001049">
    <property type="protein sequence ID" value="OHS98559.1"/>
    <property type="molecule type" value="Genomic_DNA"/>
</dbReference>
<feature type="transmembrane region" description="Helical" evidence="1">
    <location>
        <begin position="175"/>
        <end position="197"/>
    </location>
</feature>
<dbReference type="GO" id="GO:0016020">
    <property type="term" value="C:membrane"/>
    <property type="evidence" value="ECO:0007669"/>
    <property type="project" value="TreeGrafter"/>
</dbReference>
<dbReference type="AlphaFoldDB" id="A0A1J4JJN4"/>
<feature type="transmembrane region" description="Helical" evidence="1">
    <location>
        <begin position="85"/>
        <end position="110"/>
    </location>
</feature>
<evidence type="ECO:0000256" key="1">
    <source>
        <dbReference type="SAM" id="Phobius"/>
    </source>
</evidence>
<feature type="transmembrane region" description="Helical" evidence="1">
    <location>
        <begin position="319"/>
        <end position="336"/>
    </location>
</feature>
<dbReference type="PANTHER" id="PTHR13146">
    <property type="match status" value="1"/>
</dbReference>
<keyword evidence="3" id="KW-1185">Reference proteome</keyword>
<dbReference type="RefSeq" id="XP_068351696.1">
    <property type="nucleotide sequence ID" value="XM_068494529.1"/>
</dbReference>
<comment type="caution">
    <text evidence="2">The sequence shown here is derived from an EMBL/GenBank/DDBJ whole genome shotgun (WGS) entry which is preliminary data.</text>
</comment>
<feature type="transmembrane region" description="Helical" evidence="1">
    <location>
        <begin position="278"/>
        <end position="299"/>
    </location>
</feature>
<sequence length="354" mass="39993">MVKSNEKLGVMLILMPIIGASVHIIQKFLFECVSVGSDNMPHKFHKPFFFTWLGSLGLFTSFLFNCLTNFSYYKKKFFNNKFKKPFLQIAISTFFNLMAGTLSNVTSLYLNYSVSLMLRSSTLIFGALINIFYLHRPLASYQISSVILTVIAIFFVGLAALLSGSKTTHREASKFWVGIIVIIRILSKSLQAISMIIEERVMSSTSTTAVELTGLSGIWSLFFSTLILIPSEDCSDTFSMLLNSKPIFALSLLSVLVFGVWTILSLQITKKASAVARMVFDQLTIVVVWVVQLFIHWFVVGTPNEEKYGRAGEAWTKWSWIQLLGFSLMVVGACVYQRIIRLPWFSYDELLTLD</sequence>